<feature type="compositionally biased region" description="Basic and acidic residues" evidence="3">
    <location>
        <begin position="258"/>
        <end position="299"/>
    </location>
</feature>
<dbReference type="PANTHER" id="PTHR22691:SF12">
    <property type="entry name" value="OS11G0296800 PROTEIN"/>
    <property type="match status" value="1"/>
</dbReference>
<accession>A0A1D6JD28</accession>
<protein>
    <submittedName>
        <fullName evidence="4">SPT2 chromatin protein</fullName>
    </submittedName>
</protein>
<dbReference type="OMA" id="ATNGYHR"/>
<feature type="compositionally biased region" description="Basic and acidic residues" evidence="3">
    <location>
        <begin position="184"/>
        <end position="194"/>
    </location>
</feature>
<evidence type="ECO:0000256" key="1">
    <source>
        <dbReference type="ARBA" id="ARBA00006461"/>
    </source>
</evidence>
<dbReference type="PANTHER" id="PTHR22691">
    <property type="entry name" value="YEAST SPT2-RELATED"/>
    <property type="match status" value="1"/>
</dbReference>
<comment type="similarity">
    <text evidence="1">Belongs to the SPT2 family.</text>
</comment>
<feature type="region of interest" description="Disordered" evidence="3">
    <location>
        <begin position="143"/>
        <end position="518"/>
    </location>
</feature>
<feature type="compositionally biased region" description="Polar residues" evidence="3">
    <location>
        <begin position="160"/>
        <end position="170"/>
    </location>
</feature>
<feature type="region of interest" description="Disordered" evidence="3">
    <location>
        <begin position="53"/>
        <end position="76"/>
    </location>
</feature>
<organism evidence="4">
    <name type="scientific">Zea mays</name>
    <name type="common">Maize</name>
    <dbReference type="NCBI Taxonomy" id="4577"/>
    <lineage>
        <taxon>Eukaryota</taxon>
        <taxon>Viridiplantae</taxon>
        <taxon>Streptophyta</taxon>
        <taxon>Embryophyta</taxon>
        <taxon>Tracheophyta</taxon>
        <taxon>Spermatophyta</taxon>
        <taxon>Magnoliopsida</taxon>
        <taxon>Liliopsida</taxon>
        <taxon>Poales</taxon>
        <taxon>Poaceae</taxon>
        <taxon>PACMAD clade</taxon>
        <taxon>Panicoideae</taxon>
        <taxon>Andropogonodae</taxon>
        <taxon>Andropogoneae</taxon>
        <taxon>Tripsacinae</taxon>
        <taxon>Zea</taxon>
    </lineage>
</organism>
<reference evidence="4" key="1">
    <citation type="submission" date="2015-12" db="EMBL/GenBank/DDBJ databases">
        <title>Update maize B73 reference genome by single molecule sequencing technologies.</title>
        <authorList>
            <consortium name="Maize Genome Sequencing Project"/>
            <person name="Ware D."/>
        </authorList>
    </citation>
    <scope>NUCLEOTIDE SEQUENCE</scope>
    <source>
        <tissue evidence="4">Seedling</tissue>
    </source>
</reference>
<feature type="compositionally biased region" description="Polar residues" evidence="3">
    <location>
        <begin position="358"/>
        <end position="397"/>
    </location>
</feature>
<dbReference type="AlphaFoldDB" id="A0A1D6JD28"/>
<sequence>MVDMAGSCIIALPSRFAMATSYGFCIGYVPKWFNWGYHQEVEDEYGDEYYDQDEYEEEGSGAGDGYAEEEEPTEGQKEILELRERLKEQIRRKAKAAAACTAGRSSSSQIPQARDKFGSFFGPSKPVISRRVIEERKSLKELHSTVAREPRPSGVHKDIPSSSKVQSRVNGHQHKQKIVNQVKKKAEALKDNRDYSFLLSDDADLSSSPKEKPAARSSLTQRADREVTQSTVKRKAPTSQPARLSNGYGPKNTMSTQRHAEGKVNSMRREDFSNTERVVSRDNERMYERVVSRDNERMHSIARNGSNQASTSKTTIQKHPSRGPIANKQPSKDSNDATLRKSSVASKHHPLEIDRPKSSQSQRMQSAGQRPQHSSHGQTPHQSMQHRTQQSLQSRRPQQMTQGQKPQQSLQSQRTQQSLQNRRPQQSSHIQKSQSSQAHRPQSLSNRSQALQGQRPLSSQGQYPEQRRVHASDRVKQAERQIRPPSKSMPSRPVSSNGIRDDHAKRKQVAKRRFDEDDEDPLAMIRNMFGYDPSRYAGRDEDVSDMEADFATIEMEEKRRYIGQHSFLCLRRQAPIFRTFYMQEYEATVAALSQMEKRDVMAKTMLEATKQYQAGQNSVYGTCCSDIMIESLFMVGEIGGNDYNLPLVSKVPIEKICSFTPSVIVKVSSTNTVNVYVILYVVAAAELTYYIDSNVTDWSLQELIRLGAKTLVVPGG</sequence>
<dbReference type="PaxDb" id="4577-AF466202.2_FGP008"/>
<feature type="compositionally biased region" description="Basic and acidic residues" evidence="3">
    <location>
        <begin position="330"/>
        <end position="339"/>
    </location>
</feature>
<evidence type="ECO:0000256" key="2">
    <source>
        <dbReference type="ARBA" id="ARBA00023054"/>
    </source>
</evidence>
<keyword evidence="2" id="KW-0175">Coiled coil</keyword>
<dbReference type="eggNOG" id="ENOG502QRJX">
    <property type="taxonomic scope" value="Eukaryota"/>
</dbReference>
<dbReference type="SMART" id="SM00784">
    <property type="entry name" value="SPT2"/>
    <property type="match status" value="1"/>
</dbReference>
<feature type="compositionally biased region" description="Polar residues" evidence="3">
    <location>
        <begin position="303"/>
        <end position="318"/>
    </location>
</feature>
<dbReference type="InterPro" id="IPR013256">
    <property type="entry name" value="Chromatin_SPT2"/>
</dbReference>
<feature type="compositionally biased region" description="Basic and acidic residues" evidence="3">
    <location>
        <begin position="143"/>
        <end position="159"/>
    </location>
</feature>
<dbReference type="EMBL" id="CM000786">
    <property type="protein sequence ID" value="AQK45732.1"/>
    <property type="molecule type" value="Genomic_DNA"/>
</dbReference>
<feature type="compositionally biased region" description="Polar residues" evidence="3">
    <location>
        <begin position="438"/>
        <end position="463"/>
    </location>
</feature>
<proteinExistence type="inferred from homology"/>
<dbReference type="InParanoid" id="A0A1D6JD28"/>
<evidence type="ECO:0000256" key="3">
    <source>
        <dbReference type="SAM" id="MobiDB-lite"/>
    </source>
</evidence>
<dbReference type="FunCoup" id="A0A1D6JD28">
    <property type="interactions" value="2632"/>
</dbReference>
<feature type="compositionally biased region" description="Basic and acidic residues" evidence="3">
    <location>
        <begin position="465"/>
        <end position="482"/>
    </location>
</feature>
<dbReference type="Pfam" id="PF08243">
    <property type="entry name" value="SPT2"/>
    <property type="match status" value="1"/>
</dbReference>
<feature type="compositionally biased region" description="Low complexity" evidence="3">
    <location>
        <begin position="398"/>
        <end position="437"/>
    </location>
</feature>
<name>A0A1D6JD28_MAIZE</name>
<gene>
    <name evidence="4" type="ORF">ZEAMMB73_Zm00001d026153</name>
</gene>
<dbReference type="STRING" id="4577.A0A1D6JD28"/>
<feature type="compositionally biased region" description="Low complexity" evidence="3">
    <location>
        <begin position="196"/>
        <end position="208"/>
    </location>
</feature>
<dbReference type="ExpressionAtlas" id="A0A1D6JD28">
    <property type="expression patterns" value="baseline and differential"/>
</dbReference>
<evidence type="ECO:0000313" key="4">
    <source>
        <dbReference type="EMBL" id="AQK45732.1"/>
    </source>
</evidence>